<name>A0A922PTU2_9LACO</name>
<dbReference type="AlphaFoldDB" id="A0A922PTU2"/>
<dbReference type="InterPro" id="IPR024529">
    <property type="entry name" value="ECF_trnsprt_substrate-spec"/>
</dbReference>
<evidence type="ECO:0000313" key="2">
    <source>
        <dbReference type="EMBL" id="KRM35543.1"/>
    </source>
</evidence>
<gene>
    <name evidence="2" type="ORF">FD34_GL000657</name>
</gene>
<keyword evidence="1" id="KW-0472">Membrane</keyword>
<feature type="transmembrane region" description="Helical" evidence="1">
    <location>
        <begin position="164"/>
        <end position="191"/>
    </location>
</feature>
<dbReference type="Proteomes" id="UP000051085">
    <property type="component" value="Unassembled WGS sequence"/>
</dbReference>
<proteinExistence type="predicted"/>
<feature type="transmembrane region" description="Helical" evidence="1">
    <location>
        <begin position="12"/>
        <end position="30"/>
    </location>
</feature>
<feature type="transmembrane region" description="Helical" evidence="1">
    <location>
        <begin position="85"/>
        <end position="107"/>
    </location>
</feature>
<comment type="caution">
    <text evidence="2">The sequence shown here is derived from an EMBL/GenBank/DDBJ whole genome shotgun (WGS) entry which is preliminary data.</text>
</comment>
<dbReference type="Gene3D" id="1.10.1760.20">
    <property type="match status" value="1"/>
</dbReference>
<protein>
    <recommendedName>
        <fullName evidence="4">Integral membrane protein</fullName>
    </recommendedName>
</protein>
<keyword evidence="1" id="KW-1133">Transmembrane helix</keyword>
<dbReference type="RefSeq" id="WP_057807969.1">
    <property type="nucleotide sequence ID" value="NZ_AZGO01000063.1"/>
</dbReference>
<feature type="transmembrane region" description="Helical" evidence="1">
    <location>
        <begin position="36"/>
        <end position="53"/>
    </location>
</feature>
<evidence type="ECO:0000256" key="1">
    <source>
        <dbReference type="SAM" id="Phobius"/>
    </source>
</evidence>
<accession>A0A922PTU2</accession>
<feature type="transmembrane region" description="Helical" evidence="1">
    <location>
        <begin position="60"/>
        <end position="79"/>
    </location>
</feature>
<evidence type="ECO:0008006" key="4">
    <source>
        <dbReference type="Google" id="ProtNLM"/>
    </source>
</evidence>
<evidence type="ECO:0000313" key="3">
    <source>
        <dbReference type="Proteomes" id="UP000051085"/>
    </source>
</evidence>
<feature type="transmembrane region" description="Helical" evidence="1">
    <location>
        <begin position="119"/>
        <end position="144"/>
    </location>
</feature>
<organism evidence="2 3">
    <name type="scientific">Limosilactobacillus pontis DSM 8475</name>
    <dbReference type="NCBI Taxonomy" id="1423794"/>
    <lineage>
        <taxon>Bacteria</taxon>
        <taxon>Bacillati</taxon>
        <taxon>Bacillota</taxon>
        <taxon>Bacilli</taxon>
        <taxon>Lactobacillales</taxon>
        <taxon>Lactobacillaceae</taxon>
        <taxon>Limosilactobacillus</taxon>
    </lineage>
</organism>
<dbReference type="EMBL" id="AZGO01000063">
    <property type="protein sequence ID" value="KRM35543.1"/>
    <property type="molecule type" value="Genomic_DNA"/>
</dbReference>
<sequence length="198" mass="21268">MTRHQRIRRNTTRAIFMAIIILQDLVPFFGNIPLGPLSITTLHVTVILAAIILGPGEGAIIGSTWGVLTWVRAFVAPTSPLAPLVFTNPLVAILPRVMIGVVAGYLFRLVLRYSHSERLAAILAAAVGTLTNTGLVLGLIYLFYRTPAVAQAYGVDVSHLLPALLAIMATNGLAELVLAVIVVPLVAIPVLEVRRRLI</sequence>
<dbReference type="GeneID" id="87979180"/>
<dbReference type="Pfam" id="PF12822">
    <property type="entry name" value="ECF_trnsprt"/>
    <property type="match status" value="1"/>
</dbReference>
<dbReference type="GO" id="GO:0022857">
    <property type="term" value="F:transmembrane transporter activity"/>
    <property type="evidence" value="ECO:0007669"/>
    <property type="project" value="InterPro"/>
</dbReference>
<keyword evidence="1" id="KW-0812">Transmembrane</keyword>
<reference evidence="2 3" key="1">
    <citation type="journal article" date="2015" name="Genome Announc.">
        <title>Expanding the biotechnology potential of lactobacilli through comparative genomics of 213 strains and associated genera.</title>
        <authorList>
            <person name="Sun Z."/>
            <person name="Harris H.M."/>
            <person name="McCann A."/>
            <person name="Guo C."/>
            <person name="Argimon S."/>
            <person name="Zhang W."/>
            <person name="Yang X."/>
            <person name="Jeffery I.B."/>
            <person name="Cooney J.C."/>
            <person name="Kagawa T.F."/>
            <person name="Liu W."/>
            <person name="Song Y."/>
            <person name="Salvetti E."/>
            <person name="Wrobel A."/>
            <person name="Rasinkangas P."/>
            <person name="Parkhill J."/>
            <person name="Rea M.C."/>
            <person name="O'Sullivan O."/>
            <person name="Ritari J."/>
            <person name="Douillard F.P."/>
            <person name="Paul Ross R."/>
            <person name="Yang R."/>
            <person name="Briner A.E."/>
            <person name="Felis G.E."/>
            <person name="de Vos W.M."/>
            <person name="Barrangou R."/>
            <person name="Klaenhammer T.R."/>
            <person name="Caufield P.W."/>
            <person name="Cui Y."/>
            <person name="Zhang H."/>
            <person name="O'Toole P.W."/>
        </authorList>
    </citation>
    <scope>NUCLEOTIDE SEQUENCE [LARGE SCALE GENOMIC DNA]</scope>
    <source>
        <strain evidence="2 3">DSM 8475</strain>
    </source>
</reference>